<dbReference type="AlphaFoldDB" id="N0DXQ1"/>
<proteinExistence type="predicted"/>
<organism evidence="2 3">
    <name type="scientific">Phycicoccus elongatus Lp2</name>
    <dbReference type="NCBI Taxonomy" id="1193181"/>
    <lineage>
        <taxon>Bacteria</taxon>
        <taxon>Bacillati</taxon>
        <taxon>Actinomycetota</taxon>
        <taxon>Actinomycetes</taxon>
        <taxon>Micrococcales</taxon>
        <taxon>Intrasporangiaceae</taxon>
        <taxon>Phycicoccus</taxon>
    </lineage>
</organism>
<reference evidence="2 3" key="1">
    <citation type="journal article" date="2013" name="ISME J.">
        <title>A metabolic model for members of the genus Tetrasphaera involved in enhanced biological phosphorus removal.</title>
        <authorList>
            <person name="Kristiansen R."/>
            <person name="Nguyen H.T.T."/>
            <person name="Saunders A.M."/>
            <person name="Nielsen J.L."/>
            <person name="Wimmer R."/>
            <person name="Le V.Q."/>
            <person name="McIlroy S.J."/>
            <person name="Petrovski S."/>
            <person name="Seviour R.J."/>
            <person name="Calteau A."/>
            <person name="Nielsen K.L."/>
            <person name="Nielsen P.H."/>
        </authorList>
    </citation>
    <scope>NUCLEOTIDE SEQUENCE [LARGE SCALE GENOMIC DNA]</scope>
    <source>
        <strain evidence="2 3">Lp2</strain>
    </source>
</reference>
<dbReference type="STRING" id="1193181.BN10_1240012"/>
<evidence type="ECO:0000313" key="2">
    <source>
        <dbReference type="EMBL" id="CCH68918.1"/>
    </source>
</evidence>
<protein>
    <submittedName>
        <fullName evidence="2">Uncharacterized protein</fullName>
    </submittedName>
</protein>
<accession>N0DXQ1</accession>
<feature type="compositionally biased region" description="Low complexity" evidence="1">
    <location>
        <begin position="245"/>
        <end position="259"/>
    </location>
</feature>
<gene>
    <name evidence="2" type="ORF">BN10_1240012</name>
</gene>
<name>N0DXQ1_9MICO</name>
<dbReference type="Proteomes" id="UP000013167">
    <property type="component" value="Unassembled WGS sequence"/>
</dbReference>
<sequence>MTVRKVRAPLRLLMLCAVGSGEGRSGNARGSIGRAVVWVRDRPLKQLAAWLGALALALTAPFGGWADASHPPMTVVTADQVVKTGPIDVTITRIRANTRPGETFAAMEDGQYLLVFGTARGTAKTTLTNGELADAIRLDGVPGLEKSFYTNDYLPVTKAMSAKPTVYAVEDSTLMTALVPDLTYEVAWVWRQQAAAPPSSIDVQVQGFTWRQRSLDDYTGWLDPTPTAHLRLPVEVRPPWVKPGATPSPAASPTPAATS</sequence>
<comment type="caution">
    <text evidence="2">The sequence shown here is derived from an EMBL/GenBank/DDBJ whole genome shotgun (WGS) entry which is preliminary data.</text>
</comment>
<feature type="region of interest" description="Disordered" evidence="1">
    <location>
        <begin position="239"/>
        <end position="259"/>
    </location>
</feature>
<dbReference type="HOGENOM" id="CLU_1073371_0_0_11"/>
<keyword evidence="3" id="KW-1185">Reference proteome</keyword>
<dbReference type="EMBL" id="CAIZ01000029">
    <property type="protein sequence ID" value="CCH68918.1"/>
    <property type="molecule type" value="Genomic_DNA"/>
</dbReference>
<evidence type="ECO:0000256" key="1">
    <source>
        <dbReference type="SAM" id="MobiDB-lite"/>
    </source>
</evidence>
<dbReference type="eggNOG" id="ENOG502ZI17">
    <property type="taxonomic scope" value="Bacteria"/>
</dbReference>
<evidence type="ECO:0000313" key="3">
    <source>
        <dbReference type="Proteomes" id="UP000013167"/>
    </source>
</evidence>